<keyword evidence="2" id="KW-0678">Repressor</keyword>
<dbReference type="AlphaFoldDB" id="A0A1Y6EMA4"/>
<keyword evidence="2" id="KW-0963">Cytoplasm</keyword>
<dbReference type="Proteomes" id="UP000194450">
    <property type="component" value="Unassembled WGS sequence"/>
</dbReference>
<dbReference type="GO" id="GO:0043023">
    <property type="term" value="F:ribosomal large subunit binding"/>
    <property type="evidence" value="ECO:0007669"/>
    <property type="project" value="TreeGrafter"/>
</dbReference>
<dbReference type="GO" id="GO:0090071">
    <property type="term" value="P:negative regulation of ribosome biogenesis"/>
    <property type="evidence" value="ECO:0007669"/>
    <property type="project" value="UniProtKB-UniRule"/>
</dbReference>
<dbReference type="GO" id="GO:0042256">
    <property type="term" value="P:cytosolic ribosome assembly"/>
    <property type="evidence" value="ECO:0007669"/>
    <property type="project" value="UniProtKB-UniRule"/>
</dbReference>
<sequence>MQAEQLRNFVIEKIEELKGRDIQVLDVHEKTDIAEFMVICSGSSKTHVRSIANHVATEAKYSGTPAIGVEGSEQSEWVLVDLGDVIVHVMQETTRDFFELEKLWGHP</sequence>
<dbReference type="Pfam" id="PF02410">
    <property type="entry name" value="RsfS"/>
    <property type="match status" value="1"/>
</dbReference>
<dbReference type="EMBL" id="FXWH01000001">
    <property type="protein sequence ID" value="SMQ63775.1"/>
    <property type="molecule type" value="Genomic_DNA"/>
</dbReference>
<dbReference type="GO" id="GO:0005737">
    <property type="term" value="C:cytoplasm"/>
    <property type="evidence" value="ECO:0007669"/>
    <property type="project" value="UniProtKB-SubCell"/>
</dbReference>
<accession>A0A1Y6EMA4</accession>
<comment type="function">
    <text evidence="2">Functions as a ribosomal silencing factor. Interacts with ribosomal protein uL14 (rplN), blocking formation of intersubunit bridge B8. Prevents association of the 30S and 50S ribosomal subunits and the formation of functional ribosomes, thus repressing translation.</text>
</comment>
<dbReference type="InterPro" id="IPR043519">
    <property type="entry name" value="NT_sf"/>
</dbReference>
<gene>
    <name evidence="2" type="primary">rsfS</name>
    <name evidence="3" type="ORF">SAMN06297229_0909</name>
</gene>
<dbReference type="NCBIfam" id="TIGR00090">
    <property type="entry name" value="rsfS_iojap_ybeB"/>
    <property type="match status" value="1"/>
</dbReference>
<reference evidence="4" key="1">
    <citation type="submission" date="2017-04" db="EMBL/GenBank/DDBJ databases">
        <authorList>
            <person name="Varghese N."/>
            <person name="Submissions S."/>
        </authorList>
    </citation>
    <scope>NUCLEOTIDE SEQUENCE [LARGE SCALE GENOMIC DNA]</scope>
</reference>
<protein>
    <recommendedName>
        <fullName evidence="2">Ribosomal silencing factor RsfS</fullName>
    </recommendedName>
</protein>
<evidence type="ECO:0000313" key="4">
    <source>
        <dbReference type="Proteomes" id="UP000194450"/>
    </source>
</evidence>
<comment type="similarity">
    <text evidence="1 2">Belongs to the Iojap/RsfS family.</text>
</comment>
<evidence type="ECO:0000313" key="3">
    <source>
        <dbReference type="EMBL" id="SMQ63775.1"/>
    </source>
</evidence>
<dbReference type="PANTHER" id="PTHR21043:SF0">
    <property type="entry name" value="MITOCHONDRIAL ASSEMBLY OF RIBOSOMAL LARGE SUBUNIT PROTEIN 1"/>
    <property type="match status" value="1"/>
</dbReference>
<dbReference type="Gene3D" id="3.30.460.10">
    <property type="entry name" value="Beta Polymerase, domain 2"/>
    <property type="match status" value="1"/>
</dbReference>
<dbReference type="InterPro" id="IPR004394">
    <property type="entry name" value="Iojap/RsfS/C7orf30"/>
</dbReference>
<dbReference type="HAMAP" id="MF_01477">
    <property type="entry name" value="Iojap_RsfS"/>
    <property type="match status" value="1"/>
</dbReference>
<comment type="subunit">
    <text evidence="2">Interacts with ribosomal protein uL14 (rplN).</text>
</comment>
<proteinExistence type="inferred from homology"/>
<dbReference type="PANTHER" id="PTHR21043">
    <property type="entry name" value="IOJAP SUPERFAMILY ORTHOLOG"/>
    <property type="match status" value="1"/>
</dbReference>
<organism evidence="3 4">
    <name type="scientific">Pseudidiomarina planktonica</name>
    <dbReference type="NCBI Taxonomy" id="1323738"/>
    <lineage>
        <taxon>Bacteria</taxon>
        <taxon>Pseudomonadati</taxon>
        <taxon>Pseudomonadota</taxon>
        <taxon>Gammaproteobacteria</taxon>
        <taxon>Alteromonadales</taxon>
        <taxon>Idiomarinaceae</taxon>
        <taxon>Pseudidiomarina</taxon>
    </lineage>
</organism>
<keyword evidence="2" id="KW-0810">Translation regulation</keyword>
<evidence type="ECO:0000256" key="1">
    <source>
        <dbReference type="ARBA" id="ARBA00010574"/>
    </source>
</evidence>
<comment type="subcellular location">
    <subcellularLocation>
        <location evidence="2">Cytoplasm</location>
    </subcellularLocation>
</comment>
<dbReference type="SUPFAM" id="SSF81301">
    <property type="entry name" value="Nucleotidyltransferase"/>
    <property type="match status" value="1"/>
</dbReference>
<evidence type="ECO:0000256" key="2">
    <source>
        <dbReference type="HAMAP-Rule" id="MF_01477"/>
    </source>
</evidence>
<keyword evidence="4" id="KW-1185">Reference proteome</keyword>
<dbReference type="OrthoDB" id="9793681at2"/>
<dbReference type="GO" id="GO:0017148">
    <property type="term" value="P:negative regulation of translation"/>
    <property type="evidence" value="ECO:0007669"/>
    <property type="project" value="UniProtKB-UniRule"/>
</dbReference>
<dbReference type="RefSeq" id="WP_086434049.1">
    <property type="nucleotide sequence ID" value="NZ_FXWH01000001.1"/>
</dbReference>
<name>A0A1Y6EMA4_9GAMM</name>